<protein>
    <submittedName>
        <fullName evidence="2">Uncharacterized protein</fullName>
    </submittedName>
</protein>
<evidence type="ECO:0000256" key="1">
    <source>
        <dbReference type="SAM" id="MobiDB-lite"/>
    </source>
</evidence>
<dbReference type="EMBL" id="MU157828">
    <property type="protein sequence ID" value="KAF9533383.1"/>
    <property type="molecule type" value="Genomic_DNA"/>
</dbReference>
<dbReference type="OrthoDB" id="2675274at2759"/>
<feature type="compositionally biased region" description="Polar residues" evidence="1">
    <location>
        <begin position="1"/>
        <end position="19"/>
    </location>
</feature>
<accession>A0A9P6ER70</accession>
<keyword evidence="3" id="KW-1185">Reference proteome</keyword>
<dbReference type="AlphaFoldDB" id="A0A9P6ER70"/>
<proteinExistence type="predicted"/>
<feature type="region of interest" description="Disordered" evidence="1">
    <location>
        <begin position="199"/>
        <end position="242"/>
    </location>
</feature>
<feature type="region of interest" description="Disordered" evidence="1">
    <location>
        <begin position="148"/>
        <end position="185"/>
    </location>
</feature>
<organism evidence="2 3">
    <name type="scientific">Crepidotus variabilis</name>
    <dbReference type="NCBI Taxonomy" id="179855"/>
    <lineage>
        <taxon>Eukaryota</taxon>
        <taxon>Fungi</taxon>
        <taxon>Dikarya</taxon>
        <taxon>Basidiomycota</taxon>
        <taxon>Agaricomycotina</taxon>
        <taxon>Agaricomycetes</taxon>
        <taxon>Agaricomycetidae</taxon>
        <taxon>Agaricales</taxon>
        <taxon>Agaricineae</taxon>
        <taxon>Crepidotaceae</taxon>
        <taxon>Crepidotus</taxon>
    </lineage>
</organism>
<evidence type="ECO:0000313" key="2">
    <source>
        <dbReference type="EMBL" id="KAF9533383.1"/>
    </source>
</evidence>
<gene>
    <name evidence="2" type="ORF">CPB83DRAFT_471409</name>
</gene>
<reference evidence="2" key="1">
    <citation type="submission" date="2020-11" db="EMBL/GenBank/DDBJ databases">
        <authorList>
            <consortium name="DOE Joint Genome Institute"/>
            <person name="Ahrendt S."/>
            <person name="Riley R."/>
            <person name="Andreopoulos W."/>
            <person name="Labutti K."/>
            <person name="Pangilinan J."/>
            <person name="Ruiz-Duenas F.J."/>
            <person name="Barrasa J.M."/>
            <person name="Sanchez-Garcia M."/>
            <person name="Camarero S."/>
            <person name="Miyauchi S."/>
            <person name="Serrano A."/>
            <person name="Linde D."/>
            <person name="Babiker R."/>
            <person name="Drula E."/>
            <person name="Ayuso-Fernandez I."/>
            <person name="Pacheco R."/>
            <person name="Padilla G."/>
            <person name="Ferreira P."/>
            <person name="Barriuso J."/>
            <person name="Kellner H."/>
            <person name="Castanera R."/>
            <person name="Alfaro M."/>
            <person name="Ramirez L."/>
            <person name="Pisabarro A.G."/>
            <person name="Kuo A."/>
            <person name="Tritt A."/>
            <person name="Lipzen A."/>
            <person name="He G."/>
            <person name="Yan M."/>
            <person name="Ng V."/>
            <person name="Cullen D."/>
            <person name="Martin F."/>
            <person name="Rosso M.-N."/>
            <person name="Henrissat B."/>
            <person name="Hibbett D."/>
            <person name="Martinez A.T."/>
            <person name="Grigoriev I.V."/>
        </authorList>
    </citation>
    <scope>NUCLEOTIDE SEQUENCE</scope>
    <source>
        <strain evidence="2">CBS 506.95</strain>
    </source>
</reference>
<feature type="region of interest" description="Disordered" evidence="1">
    <location>
        <begin position="1"/>
        <end position="67"/>
    </location>
</feature>
<evidence type="ECO:0000313" key="3">
    <source>
        <dbReference type="Proteomes" id="UP000807306"/>
    </source>
</evidence>
<sequence length="242" mass="26485">MTADPLNSNSLHFHKSPQTEMPRLRSLKLLTTTPEIPVPPSLRKSPYLRSPLFSQGLPSPTPPSEEDEMWLQDTIPISASTSAILNPTMIATEGGSPLSTRGSMDRRGSIVLSRKVKAQEGRVKFPTGQTATVDFRPPSIATLASQGQISTGEMPGRERYSPLASFSTAGSPRMNRRRWSASPPGVVTIDLENDEVEFSSLSLEPRNQRTGRQTPSPPILRSDARHHVGPTSPGRVQPKKCW</sequence>
<comment type="caution">
    <text evidence="2">The sequence shown here is derived from an EMBL/GenBank/DDBJ whole genome shotgun (WGS) entry which is preliminary data.</text>
</comment>
<name>A0A9P6ER70_9AGAR</name>
<dbReference type="Proteomes" id="UP000807306">
    <property type="component" value="Unassembled WGS sequence"/>
</dbReference>